<comment type="caution">
    <text evidence="2">The sequence shown here is derived from an EMBL/GenBank/DDBJ whole genome shotgun (WGS) entry which is preliminary data.</text>
</comment>
<reference evidence="2 3" key="1">
    <citation type="submission" date="2015-01" db="EMBL/GenBank/DDBJ databases">
        <title>Genome sequence of the beneficial rhizobacterium Pseudomonas fluorescens 2-79.</title>
        <authorList>
            <person name="Thuermer A."/>
            <person name="Daniel R."/>
        </authorList>
    </citation>
    <scope>NUCLEOTIDE SEQUENCE [LARGE SCALE GENOMIC DNA]</scope>
    <source>
        <strain evidence="2 3">2-79</strain>
    </source>
</reference>
<organism evidence="2 3">
    <name type="scientific">Pseudomonas fluorescens</name>
    <dbReference type="NCBI Taxonomy" id="294"/>
    <lineage>
        <taxon>Bacteria</taxon>
        <taxon>Pseudomonadati</taxon>
        <taxon>Pseudomonadota</taxon>
        <taxon>Gammaproteobacteria</taxon>
        <taxon>Pseudomonadales</taxon>
        <taxon>Pseudomonadaceae</taxon>
        <taxon>Pseudomonas</taxon>
    </lineage>
</organism>
<proteinExistence type="predicted"/>
<name>A0A0D0TE78_PSEFL</name>
<gene>
    <name evidence="2" type="ORF">PFLU3_41720</name>
</gene>
<dbReference type="AlphaFoldDB" id="A0A0D0TE78"/>
<feature type="compositionally biased region" description="Basic and acidic residues" evidence="1">
    <location>
        <begin position="52"/>
        <end position="74"/>
    </location>
</feature>
<dbReference type="EMBL" id="JXCQ01000047">
    <property type="protein sequence ID" value="KIR20439.1"/>
    <property type="molecule type" value="Genomic_DNA"/>
</dbReference>
<dbReference type="Proteomes" id="UP000032210">
    <property type="component" value="Unassembled WGS sequence"/>
</dbReference>
<dbReference type="PATRIC" id="fig|294.125.peg.4273"/>
<dbReference type="RefSeq" id="WP_043050417.1">
    <property type="nucleotide sequence ID" value="NZ_JXCQ01000047.1"/>
</dbReference>
<evidence type="ECO:0000313" key="3">
    <source>
        <dbReference type="Proteomes" id="UP000032210"/>
    </source>
</evidence>
<evidence type="ECO:0000313" key="2">
    <source>
        <dbReference type="EMBL" id="KIR20439.1"/>
    </source>
</evidence>
<sequence>MTDAKTADKTPNPISSEDAQTGAAKPVKGQTLGHPDPKTETVDKVLTPTSIKDTERQTDAINEQADKAERKLDH</sequence>
<accession>A0A0D0TE78</accession>
<protein>
    <submittedName>
        <fullName evidence="2">Uncharacterized protein</fullName>
    </submittedName>
</protein>
<feature type="region of interest" description="Disordered" evidence="1">
    <location>
        <begin position="1"/>
        <end position="74"/>
    </location>
</feature>
<evidence type="ECO:0000256" key="1">
    <source>
        <dbReference type="SAM" id="MobiDB-lite"/>
    </source>
</evidence>